<accession>A0ABQ7FYY3</accession>
<dbReference type="EMBL" id="MU070477">
    <property type="protein sequence ID" value="KAF5827543.1"/>
    <property type="molecule type" value="Genomic_DNA"/>
</dbReference>
<dbReference type="InterPro" id="IPR046341">
    <property type="entry name" value="SET_dom_sf"/>
</dbReference>
<evidence type="ECO:0000313" key="2">
    <source>
        <dbReference type="EMBL" id="KAF5827543.1"/>
    </source>
</evidence>
<dbReference type="PANTHER" id="PTHR12197:SF251">
    <property type="entry name" value="EG:BACR7C10.4 PROTEIN"/>
    <property type="match status" value="1"/>
</dbReference>
<evidence type="ECO:0000256" key="1">
    <source>
        <dbReference type="SAM" id="MobiDB-lite"/>
    </source>
</evidence>
<dbReference type="InterPro" id="IPR050869">
    <property type="entry name" value="H3K4_H4K5_MeTrfase"/>
</dbReference>
<evidence type="ECO:0008006" key="4">
    <source>
        <dbReference type="Google" id="ProtNLM"/>
    </source>
</evidence>
<dbReference type="PANTHER" id="PTHR12197">
    <property type="entry name" value="HISTONE-LYSINE N-METHYLTRANSFERASE SMYD"/>
    <property type="match status" value="1"/>
</dbReference>
<dbReference type="SUPFAM" id="SSF82199">
    <property type="entry name" value="SET domain"/>
    <property type="match status" value="1"/>
</dbReference>
<comment type="caution">
    <text evidence="2">The sequence shown here is derived from an EMBL/GenBank/DDBJ whole genome shotgun (WGS) entry which is preliminary data.</text>
</comment>
<dbReference type="Gene3D" id="2.170.270.10">
    <property type="entry name" value="SET domain"/>
    <property type="match status" value="1"/>
</dbReference>
<organism evidence="2 3">
    <name type="scientific">Dunaliella salina</name>
    <name type="common">Green alga</name>
    <name type="synonym">Protococcus salinus</name>
    <dbReference type="NCBI Taxonomy" id="3046"/>
    <lineage>
        <taxon>Eukaryota</taxon>
        <taxon>Viridiplantae</taxon>
        <taxon>Chlorophyta</taxon>
        <taxon>core chlorophytes</taxon>
        <taxon>Chlorophyceae</taxon>
        <taxon>CS clade</taxon>
        <taxon>Chlamydomonadales</taxon>
        <taxon>Dunaliellaceae</taxon>
        <taxon>Dunaliella</taxon>
    </lineage>
</organism>
<proteinExistence type="predicted"/>
<dbReference type="CDD" id="cd20071">
    <property type="entry name" value="SET_SMYD"/>
    <property type="match status" value="1"/>
</dbReference>
<reference evidence="2" key="1">
    <citation type="submission" date="2017-08" db="EMBL/GenBank/DDBJ databases">
        <authorList>
            <person name="Polle J.E."/>
            <person name="Barry K."/>
            <person name="Cushman J."/>
            <person name="Schmutz J."/>
            <person name="Tran D."/>
            <person name="Hathwaick L.T."/>
            <person name="Yim W.C."/>
            <person name="Jenkins J."/>
            <person name="Mckie-Krisberg Z.M."/>
            <person name="Prochnik S."/>
            <person name="Lindquist E."/>
            <person name="Dockter R.B."/>
            <person name="Adam C."/>
            <person name="Molina H."/>
            <person name="Bunkerborg J."/>
            <person name="Jin E."/>
            <person name="Buchheim M."/>
            <person name="Magnuson J."/>
        </authorList>
    </citation>
    <scope>NUCLEOTIDE SEQUENCE</scope>
    <source>
        <strain evidence="2">CCAP 19/18</strain>
    </source>
</reference>
<gene>
    <name evidence="2" type="ORF">DUNSADRAFT_476</name>
</gene>
<dbReference type="Proteomes" id="UP000815325">
    <property type="component" value="Unassembled WGS sequence"/>
</dbReference>
<feature type="region of interest" description="Disordered" evidence="1">
    <location>
        <begin position="143"/>
        <end position="165"/>
    </location>
</feature>
<protein>
    <recommendedName>
        <fullName evidence="4">SET domain-containing protein</fullName>
    </recommendedName>
</protein>
<evidence type="ECO:0000313" key="3">
    <source>
        <dbReference type="Proteomes" id="UP000815325"/>
    </source>
</evidence>
<keyword evidence="3" id="KW-1185">Reference proteome</keyword>
<sequence length="402" mass="44007">MDLCVSCMPEPTGTEYELSRRRKSFAGALCASIVNAVEMSDYCLGFSDHCQGFVEDCPRQTCGPIAIYRNFCRMNHSCRPSTRFKIEEGRARVQLLADLPAGAPLTISYIDPLQPVELRQDELLERYAFVCACERCQEEQAAGADPDHPCLQTNQPTEGNREEYGRQQGSLKKELQCALDNATILLFEQEQAEQCFMQSHAHVSNLPRDEPLGYISVQLLILMASAARICALLSAPSPDTAFSPWWSRALCCRLVICCAVETAVILRGETGLLPHATCNRQELCALAEAVLALVASSGSAITPAGSPAAAPAAPAATAAPAQAQAQEAAQASSTVWPLAQDEQLWSWATQASGLCWNAWHRQEHRGQQLEQDLASLLMEVCSVFHEQAQKLAESPWLLVNKR</sequence>
<name>A0ABQ7FYY3_DUNSA</name>